<dbReference type="Gene3D" id="3.40.225.10">
    <property type="entry name" value="Class II aldolase/adducin N-terminal domain"/>
    <property type="match status" value="1"/>
</dbReference>
<dbReference type="GO" id="GO:0046872">
    <property type="term" value="F:metal ion binding"/>
    <property type="evidence" value="ECO:0007669"/>
    <property type="project" value="UniProtKB-KW"/>
</dbReference>
<dbReference type="SUPFAM" id="SSF53639">
    <property type="entry name" value="AraD/HMP-PK domain-like"/>
    <property type="match status" value="1"/>
</dbReference>
<dbReference type="GO" id="GO:0005829">
    <property type="term" value="C:cytosol"/>
    <property type="evidence" value="ECO:0007669"/>
    <property type="project" value="TreeGrafter"/>
</dbReference>
<proteinExistence type="predicted"/>
<gene>
    <name evidence="4" type="ORF">SCFA_30004</name>
</gene>
<reference evidence="4" key="1">
    <citation type="submission" date="2019-03" db="EMBL/GenBank/DDBJ databases">
        <authorList>
            <person name="Hao L."/>
        </authorList>
    </citation>
    <scope>NUCLEOTIDE SEQUENCE</scope>
</reference>
<feature type="domain" description="Class II aldolase/adducin N-terminal" evidence="3">
    <location>
        <begin position="8"/>
        <end position="185"/>
    </location>
</feature>
<evidence type="ECO:0000313" key="4">
    <source>
        <dbReference type="EMBL" id="VFU15466.1"/>
    </source>
</evidence>
<evidence type="ECO:0000256" key="2">
    <source>
        <dbReference type="ARBA" id="ARBA00023239"/>
    </source>
</evidence>
<keyword evidence="1" id="KW-0479">Metal-binding</keyword>
<dbReference type="SMART" id="SM01007">
    <property type="entry name" value="Aldolase_II"/>
    <property type="match status" value="1"/>
</dbReference>
<name>A0A485M0N9_9ZZZZ</name>
<dbReference type="InterPro" id="IPR001303">
    <property type="entry name" value="Aldolase_II/adducin_N"/>
</dbReference>
<dbReference type="Pfam" id="PF00596">
    <property type="entry name" value="Aldolase_II"/>
    <property type="match status" value="1"/>
</dbReference>
<sequence>MLLKELREEIVEIGIKILRTGLVTVTWGNISAKDSKTGYIAITPSALEYDKITSSDIVVLDAEGNVIDGKRKPSSETPMHLYIYSQRPEAKAIVHTHSTYATAVGVVRGEIPLIIGEVANAVGGSIKTARYGVEGTVDLGKAAVEGMDGRAAVILQNHGVVTIGRTVNDAFFNAVVVEDAAKVFCIAKSLGSITTIPESEAERLHQDFLETYGIQ</sequence>
<keyword evidence="2" id="KW-0456">Lyase</keyword>
<dbReference type="EMBL" id="CAADRN010000223">
    <property type="protein sequence ID" value="VFU15466.1"/>
    <property type="molecule type" value="Genomic_DNA"/>
</dbReference>
<evidence type="ECO:0000259" key="3">
    <source>
        <dbReference type="SMART" id="SM01007"/>
    </source>
</evidence>
<dbReference type="GO" id="GO:0016832">
    <property type="term" value="F:aldehyde-lyase activity"/>
    <property type="evidence" value="ECO:0007669"/>
    <property type="project" value="TreeGrafter"/>
</dbReference>
<evidence type="ECO:0000256" key="1">
    <source>
        <dbReference type="ARBA" id="ARBA00022723"/>
    </source>
</evidence>
<dbReference type="AlphaFoldDB" id="A0A485M0N9"/>
<dbReference type="GO" id="GO:0019323">
    <property type="term" value="P:pentose catabolic process"/>
    <property type="evidence" value="ECO:0007669"/>
    <property type="project" value="TreeGrafter"/>
</dbReference>
<dbReference type="InterPro" id="IPR050197">
    <property type="entry name" value="Aldolase_class_II_sugar_metab"/>
</dbReference>
<protein>
    <submittedName>
        <fullName evidence="4">L-fuculose-phosphate aldolase</fullName>
    </submittedName>
</protein>
<dbReference type="PANTHER" id="PTHR22789:SF0">
    <property type="entry name" value="3-OXO-TETRONATE 4-PHOSPHATE DECARBOXYLASE-RELATED"/>
    <property type="match status" value="1"/>
</dbReference>
<accession>A0A485M0N9</accession>
<dbReference type="PANTHER" id="PTHR22789">
    <property type="entry name" value="FUCULOSE PHOSPHATE ALDOLASE"/>
    <property type="match status" value="1"/>
</dbReference>
<dbReference type="InterPro" id="IPR036409">
    <property type="entry name" value="Aldolase_II/adducin_N_sf"/>
</dbReference>
<organism evidence="4">
    <name type="scientific">anaerobic digester metagenome</name>
    <dbReference type="NCBI Taxonomy" id="1263854"/>
    <lineage>
        <taxon>unclassified sequences</taxon>
        <taxon>metagenomes</taxon>
        <taxon>ecological metagenomes</taxon>
    </lineage>
</organism>